<gene>
    <name evidence="2" type="ORF">MEUPH1_LOCUS2250</name>
</gene>
<evidence type="ECO:0000256" key="1">
    <source>
        <dbReference type="SAM" id="MobiDB-lite"/>
    </source>
</evidence>
<evidence type="ECO:0000313" key="2">
    <source>
        <dbReference type="EMBL" id="CAI6345213.1"/>
    </source>
</evidence>
<evidence type="ECO:0000313" key="3">
    <source>
        <dbReference type="Proteomes" id="UP001160148"/>
    </source>
</evidence>
<proteinExistence type="predicted"/>
<protein>
    <submittedName>
        <fullName evidence="2">Uncharacterized protein</fullName>
    </submittedName>
</protein>
<keyword evidence="3" id="KW-1185">Reference proteome</keyword>
<sequence length="137" mass="14996">MVRFGVDSTKSTDVSIAPIAESFAVSTDDSPSPAESSVNMTPATPAQVGDVETLSCAVSSTLPPLLPRSESSVLTLTCRLRQAEPVVKSTRLQMTEFRRLQLVGSRVSYSLMTRPRRGSQPVNNKMAYCHNPMYRFI</sequence>
<organism evidence="2 3">
    <name type="scientific">Macrosiphum euphorbiae</name>
    <name type="common">potato aphid</name>
    <dbReference type="NCBI Taxonomy" id="13131"/>
    <lineage>
        <taxon>Eukaryota</taxon>
        <taxon>Metazoa</taxon>
        <taxon>Ecdysozoa</taxon>
        <taxon>Arthropoda</taxon>
        <taxon>Hexapoda</taxon>
        <taxon>Insecta</taxon>
        <taxon>Pterygota</taxon>
        <taxon>Neoptera</taxon>
        <taxon>Paraneoptera</taxon>
        <taxon>Hemiptera</taxon>
        <taxon>Sternorrhyncha</taxon>
        <taxon>Aphidomorpha</taxon>
        <taxon>Aphidoidea</taxon>
        <taxon>Aphididae</taxon>
        <taxon>Macrosiphini</taxon>
        <taxon>Macrosiphum</taxon>
    </lineage>
</organism>
<dbReference type="Proteomes" id="UP001160148">
    <property type="component" value="Unassembled WGS sequence"/>
</dbReference>
<accession>A0AAV0VM08</accession>
<feature type="region of interest" description="Disordered" evidence="1">
    <location>
        <begin position="25"/>
        <end position="44"/>
    </location>
</feature>
<name>A0AAV0VM08_9HEMI</name>
<reference evidence="2 3" key="1">
    <citation type="submission" date="2023-01" db="EMBL/GenBank/DDBJ databases">
        <authorList>
            <person name="Whitehead M."/>
        </authorList>
    </citation>
    <scope>NUCLEOTIDE SEQUENCE [LARGE SCALE GENOMIC DNA]</scope>
</reference>
<comment type="caution">
    <text evidence="2">The sequence shown here is derived from an EMBL/GenBank/DDBJ whole genome shotgun (WGS) entry which is preliminary data.</text>
</comment>
<dbReference type="EMBL" id="CARXXK010000001">
    <property type="protein sequence ID" value="CAI6345213.1"/>
    <property type="molecule type" value="Genomic_DNA"/>
</dbReference>
<dbReference type="AlphaFoldDB" id="A0AAV0VM08"/>